<evidence type="ECO:0000256" key="1">
    <source>
        <dbReference type="SAM" id="SignalP"/>
    </source>
</evidence>
<keyword evidence="3" id="KW-1185">Reference proteome</keyword>
<feature type="chain" id="PRO_5020036028" evidence="1">
    <location>
        <begin position="22"/>
        <end position="94"/>
    </location>
</feature>
<evidence type="ECO:0000313" key="3">
    <source>
        <dbReference type="Proteomes" id="UP000501690"/>
    </source>
</evidence>
<accession>A0A4D6N7Y8</accession>
<reference evidence="2 3" key="1">
    <citation type="submission" date="2019-04" db="EMBL/GenBank/DDBJ databases">
        <title>An improved genome assembly and genetic linkage map for asparagus bean, Vigna unguiculata ssp. sesquipedialis.</title>
        <authorList>
            <person name="Xia Q."/>
            <person name="Zhang R."/>
            <person name="Dong Y."/>
        </authorList>
    </citation>
    <scope>NUCLEOTIDE SEQUENCE [LARGE SCALE GENOMIC DNA]</scope>
    <source>
        <tissue evidence="2">Leaf</tissue>
    </source>
</reference>
<dbReference type="EMBL" id="CP039354">
    <property type="protein sequence ID" value="QCE09963.1"/>
    <property type="molecule type" value="Genomic_DNA"/>
</dbReference>
<proteinExistence type="predicted"/>
<organism evidence="2 3">
    <name type="scientific">Vigna unguiculata</name>
    <name type="common">Cowpea</name>
    <dbReference type="NCBI Taxonomy" id="3917"/>
    <lineage>
        <taxon>Eukaryota</taxon>
        <taxon>Viridiplantae</taxon>
        <taxon>Streptophyta</taxon>
        <taxon>Embryophyta</taxon>
        <taxon>Tracheophyta</taxon>
        <taxon>Spermatophyta</taxon>
        <taxon>Magnoliopsida</taxon>
        <taxon>eudicotyledons</taxon>
        <taxon>Gunneridae</taxon>
        <taxon>Pentapetalae</taxon>
        <taxon>rosids</taxon>
        <taxon>fabids</taxon>
        <taxon>Fabales</taxon>
        <taxon>Fabaceae</taxon>
        <taxon>Papilionoideae</taxon>
        <taxon>50 kb inversion clade</taxon>
        <taxon>NPAAA clade</taxon>
        <taxon>indigoferoid/millettioid clade</taxon>
        <taxon>Phaseoleae</taxon>
        <taxon>Vigna</taxon>
    </lineage>
</organism>
<name>A0A4D6N7Y8_VIGUN</name>
<sequence>MISKKVALMVLVATMLMTSDGRRVTVLNSGPITKDEIQVEGYAESQQGKENNVKKNDETKQQHCYTKCSSACVNPSTNQVDTLCHNMCKDHCHF</sequence>
<dbReference type="Gramene" id="Vigun05g191900.1.v1.2">
    <property type="protein sequence ID" value="Vigun05g191900.1.v1.2.CDS.1"/>
    <property type="gene ID" value="Vigun05g191900.v1.2"/>
</dbReference>
<dbReference type="AlphaFoldDB" id="A0A4D6N7Y8"/>
<protein>
    <submittedName>
        <fullName evidence="2">Uncharacterized protein</fullName>
    </submittedName>
</protein>
<evidence type="ECO:0000313" key="2">
    <source>
        <dbReference type="EMBL" id="QCE09963.1"/>
    </source>
</evidence>
<keyword evidence="1" id="KW-0732">Signal</keyword>
<feature type="signal peptide" evidence="1">
    <location>
        <begin position="1"/>
        <end position="21"/>
    </location>
</feature>
<gene>
    <name evidence="2" type="ORF">DEO72_LG10g1186</name>
</gene>
<dbReference type="Proteomes" id="UP000501690">
    <property type="component" value="Linkage Group LG10"/>
</dbReference>